<name>A0A1X0AQM9_9MYCO</name>
<evidence type="ECO:0000259" key="1">
    <source>
        <dbReference type="Pfam" id="PF10119"/>
    </source>
</evidence>
<dbReference type="RefSeq" id="WP_083166351.1">
    <property type="nucleotide sequence ID" value="NZ_MVHF01000026.1"/>
</dbReference>
<sequence length="532" mass="58205">MTAPERHAATDALRADYDATPYKSYAIPPSAPGVLAAIAHLFGLETADVATARVLEIGCATAGNIIPFAAAHPEARVVGIDLSPVQIEQGRAYVAALGLGNVELTVGDIATTDLTALGQFDFIICHGVYSWVPDHVQDAILTAFRRLLAPDGVAYLSYNTYPGWKSKEVMRDAMLLAGGASGTPEQRVTDARRMVDFLEEVAPADGVLARVLAEFRSRDEAFGDFFLLHDELESFNSPCYFYEMVGRAAEKGLVYLGEARPETMVPANHGPKVAEFLAEKCAGVQVLVEQYIDFAINRSFRESLFVHTERARQIDYQPDPRRYQTLHFAAWTPPADGETRMDQSRQEYVEADGATLFTNDPGIKAALEALNDRWPWTLSRQELIDTVTARLIAAGFTPSATIADTVDNLMGVLIGQGQARFRLDPVLPEPTPASLRVDESARRMASLTGGGESSTFNPWHEPLVLSDVDRHLVPLLDGTRDHDALVDALVAIDAEDPIVVEDDAGRPRRDVLAEHVDTLVQRLAEMKLIRIG</sequence>
<dbReference type="InterPro" id="IPR048976">
    <property type="entry name" value="WHD_PKMT"/>
</dbReference>
<comment type="caution">
    <text evidence="4">The sequence shown here is derived from an EMBL/GenBank/DDBJ whole genome shotgun (WGS) entry which is preliminary data.</text>
</comment>
<accession>A0A1X0AQM9</accession>
<dbReference type="Pfam" id="PF10119">
    <property type="entry name" value="MethyTransf_Reg"/>
    <property type="match status" value="1"/>
</dbReference>
<dbReference type="InterPro" id="IPR050723">
    <property type="entry name" value="CFA/CMAS"/>
</dbReference>
<dbReference type="Pfam" id="PF21782">
    <property type="entry name" value="WHD_PKMT"/>
    <property type="match status" value="1"/>
</dbReference>
<reference evidence="4 5" key="1">
    <citation type="submission" date="2017-02" db="EMBL/GenBank/DDBJ databases">
        <title>The new phylogeny of genus Mycobacterium.</title>
        <authorList>
            <person name="Tortoli E."/>
            <person name="Trovato A."/>
            <person name="Cirillo D.M."/>
        </authorList>
    </citation>
    <scope>NUCLEOTIDE SEQUENCE [LARGE SCALE GENOMIC DNA]</scope>
    <source>
        <strain evidence="4 5">RW6</strain>
    </source>
</reference>
<dbReference type="SUPFAM" id="SSF53335">
    <property type="entry name" value="S-adenosyl-L-methionine-dependent methyltransferases"/>
    <property type="match status" value="1"/>
</dbReference>
<dbReference type="CDD" id="cd02440">
    <property type="entry name" value="AdoMet_MTases"/>
    <property type="match status" value="1"/>
</dbReference>
<evidence type="ECO:0000313" key="4">
    <source>
        <dbReference type="EMBL" id="ORA32354.1"/>
    </source>
</evidence>
<dbReference type="PANTHER" id="PTHR43667:SF2">
    <property type="entry name" value="FATTY ACID C-METHYL TRANSFERASE"/>
    <property type="match status" value="1"/>
</dbReference>
<dbReference type="Proteomes" id="UP000192448">
    <property type="component" value="Unassembled WGS sequence"/>
</dbReference>
<dbReference type="OrthoDB" id="5298787at2"/>
<dbReference type="STRING" id="1927124.BST13_23115"/>
<dbReference type="InterPro" id="IPR029063">
    <property type="entry name" value="SAM-dependent_MTases_sf"/>
</dbReference>
<feature type="domain" description="Methyltransferase" evidence="2">
    <location>
        <begin position="54"/>
        <end position="152"/>
    </location>
</feature>
<dbReference type="InterPro" id="IPR018773">
    <property type="entry name" value="MeTrfase_reg_dom_prd"/>
</dbReference>
<evidence type="ECO:0008006" key="6">
    <source>
        <dbReference type="Google" id="ProtNLM"/>
    </source>
</evidence>
<keyword evidence="5" id="KW-1185">Reference proteome</keyword>
<dbReference type="PANTHER" id="PTHR43667">
    <property type="entry name" value="CYCLOPROPANE-FATTY-ACYL-PHOSPHOLIPID SYNTHASE"/>
    <property type="match status" value="1"/>
</dbReference>
<dbReference type="Pfam" id="PF13649">
    <property type="entry name" value="Methyltransf_25"/>
    <property type="match status" value="1"/>
</dbReference>
<feature type="domain" description="PKMT C-terminal winged helix" evidence="3">
    <location>
        <begin position="447"/>
        <end position="526"/>
    </location>
</feature>
<dbReference type="EMBL" id="MVHF01000026">
    <property type="protein sequence ID" value="ORA32354.1"/>
    <property type="molecule type" value="Genomic_DNA"/>
</dbReference>
<proteinExistence type="predicted"/>
<evidence type="ECO:0000313" key="5">
    <source>
        <dbReference type="Proteomes" id="UP000192448"/>
    </source>
</evidence>
<evidence type="ECO:0000259" key="2">
    <source>
        <dbReference type="Pfam" id="PF13649"/>
    </source>
</evidence>
<protein>
    <recommendedName>
        <fullName evidence="6">Methyltransferase domain-containing protein</fullName>
    </recommendedName>
</protein>
<dbReference type="AlphaFoldDB" id="A0A1X0AQM9"/>
<gene>
    <name evidence="4" type="ORF">BST13_23115</name>
</gene>
<dbReference type="Gene3D" id="3.40.50.150">
    <property type="entry name" value="Vaccinia Virus protein VP39"/>
    <property type="match status" value="1"/>
</dbReference>
<organism evidence="4 5">
    <name type="scientific">Mycobacterium aquaticum</name>
    <dbReference type="NCBI Taxonomy" id="1927124"/>
    <lineage>
        <taxon>Bacteria</taxon>
        <taxon>Bacillati</taxon>
        <taxon>Actinomycetota</taxon>
        <taxon>Actinomycetes</taxon>
        <taxon>Mycobacteriales</taxon>
        <taxon>Mycobacteriaceae</taxon>
        <taxon>Mycobacterium</taxon>
    </lineage>
</organism>
<evidence type="ECO:0000259" key="3">
    <source>
        <dbReference type="Pfam" id="PF21782"/>
    </source>
</evidence>
<dbReference type="InterPro" id="IPR041698">
    <property type="entry name" value="Methyltransf_25"/>
</dbReference>
<feature type="domain" description="Methyltransferase regulatory" evidence="1">
    <location>
        <begin position="226"/>
        <end position="307"/>
    </location>
</feature>